<dbReference type="EMBL" id="NMPR01000157">
    <property type="protein sequence ID" value="KAA8628934.1"/>
    <property type="molecule type" value="Genomic_DNA"/>
</dbReference>
<dbReference type="Proteomes" id="UP000433876">
    <property type="component" value="Unassembled WGS sequence"/>
</dbReference>
<evidence type="ECO:0000313" key="4">
    <source>
        <dbReference type="Proteomes" id="UP000433876"/>
    </source>
</evidence>
<feature type="region of interest" description="Disordered" evidence="1">
    <location>
        <begin position="55"/>
        <end position="161"/>
    </location>
</feature>
<dbReference type="Pfam" id="PF22980">
    <property type="entry name" value="Myb_DNA-bind_8"/>
    <property type="match status" value="1"/>
</dbReference>
<feature type="compositionally biased region" description="Polar residues" evidence="1">
    <location>
        <begin position="100"/>
        <end position="109"/>
    </location>
</feature>
<evidence type="ECO:0000313" key="3">
    <source>
        <dbReference type="EMBL" id="KAA8628934.1"/>
    </source>
</evidence>
<comment type="caution">
    <text evidence="3">The sequence shown here is derived from an EMBL/GenBank/DDBJ whole genome shotgun (WGS) entry which is preliminary data.</text>
</comment>
<dbReference type="VEuPathDB" id="FungiDB:SMAC_04176"/>
<feature type="domain" description="Myb-like DNA-binding" evidence="2">
    <location>
        <begin position="12"/>
        <end position="57"/>
    </location>
</feature>
<accession>A0A8S8ZEK8</accession>
<evidence type="ECO:0000256" key="1">
    <source>
        <dbReference type="SAM" id="MobiDB-lite"/>
    </source>
</evidence>
<proteinExistence type="predicted"/>
<organism evidence="3 4">
    <name type="scientific">Sordaria macrospora</name>
    <dbReference type="NCBI Taxonomy" id="5147"/>
    <lineage>
        <taxon>Eukaryota</taxon>
        <taxon>Fungi</taxon>
        <taxon>Dikarya</taxon>
        <taxon>Ascomycota</taxon>
        <taxon>Pezizomycotina</taxon>
        <taxon>Sordariomycetes</taxon>
        <taxon>Sordariomycetidae</taxon>
        <taxon>Sordariales</taxon>
        <taxon>Sordariaceae</taxon>
        <taxon>Sordaria</taxon>
    </lineage>
</organism>
<name>A0A8S8ZEK8_SORMA</name>
<feature type="compositionally biased region" description="Basic and acidic residues" evidence="1">
    <location>
        <begin position="114"/>
        <end position="149"/>
    </location>
</feature>
<reference evidence="3 4" key="1">
    <citation type="submission" date="2017-07" db="EMBL/GenBank/DDBJ databases">
        <title>Genome sequence of the Sordaria macrospora wild type strain R19027.</title>
        <authorList>
            <person name="Nowrousian M."/>
            <person name="Teichert I."/>
            <person name="Kueck U."/>
        </authorList>
    </citation>
    <scope>NUCLEOTIDE SEQUENCE [LARGE SCALE GENOMIC DNA]</scope>
    <source>
        <strain evidence="3 4">R19027</strain>
        <tissue evidence="3">Mycelium</tissue>
    </source>
</reference>
<protein>
    <recommendedName>
        <fullName evidence="2">Myb-like DNA-binding domain-containing protein</fullName>
    </recommendedName>
</protein>
<dbReference type="InterPro" id="IPR054505">
    <property type="entry name" value="Myb_DNA-bind_8"/>
</dbReference>
<feature type="compositionally biased region" description="Basic residues" evidence="1">
    <location>
        <begin position="83"/>
        <end position="96"/>
    </location>
</feature>
<evidence type="ECO:0000259" key="2">
    <source>
        <dbReference type="Pfam" id="PF22980"/>
    </source>
</evidence>
<dbReference type="AlphaFoldDB" id="A0A8S8ZEK8"/>
<gene>
    <name evidence="3" type="ORF">SMACR_04176</name>
</gene>
<sequence length="208" mass="22937">MPPKPNQDVAGQMNFLLTCIKHSSQGKINWTEVAEELSIVSKAAAAKRYERLLKAHDIQPPRNSSSLADEAGPSGASSPAKVKTPRAARTTKRKRATATVSYNEDSGNEGSAGEQREPFTYKAEPEDSDEEQRPLKKEKSTPEVQTKQEEGEDGESDSDYFSCYSDDVDLLVVERHQGRVHSIQVWGKRIRCANGCCGEDRGQGQLQV</sequence>